<evidence type="ECO:0000256" key="8">
    <source>
        <dbReference type="ARBA" id="ARBA00023157"/>
    </source>
</evidence>
<dbReference type="PANTHER" id="PTHR31884">
    <property type="entry name" value="POLYGALACTURONASE"/>
    <property type="match status" value="1"/>
</dbReference>
<evidence type="ECO:0000256" key="6">
    <source>
        <dbReference type="ARBA" id="ARBA00022737"/>
    </source>
</evidence>
<keyword evidence="20" id="KW-1185">Reference proteome</keyword>
<feature type="chain" id="PRO_5043833064" description="endo-polygalacturonase" evidence="17">
    <location>
        <begin position="22"/>
        <end position="438"/>
    </location>
</feature>
<dbReference type="PROSITE" id="PS51164">
    <property type="entry name" value="CBM1_2"/>
    <property type="match status" value="1"/>
</dbReference>
<dbReference type="SUPFAM" id="SSF51126">
    <property type="entry name" value="Pectin lyase-like"/>
    <property type="match status" value="1"/>
</dbReference>
<evidence type="ECO:0000256" key="5">
    <source>
        <dbReference type="ARBA" id="ARBA00022729"/>
    </source>
</evidence>
<proteinExistence type="inferred from homology"/>
<dbReference type="SMART" id="SM00236">
    <property type="entry name" value="fCBD"/>
    <property type="match status" value="1"/>
</dbReference>
<keyword evidence="11" id="KW-0961">Cell wall biogenesis/degradation</keyword>
<evidence type="ECO:0000256" key="1">
    <source>
        <dbReference type="ARBA" id="ARBA00004613"/>
    </source>
</evidence>
<dbReference type="GO" id="GO:0045490">
    <property type="term" value="P:pectin catabolic process"/>
    <property type="evidence" value="ECO:0007669"/>
    <property type="project" value="UniProtKB-ARBA"/>
</dbReference>
<dbReference type="EC" id="3.2.1.15" evidence="3"/>
<dbReference type="InterPro" id="IPR011050">
    <property type="entry name" value="Pectin_lyase_fold/virulence"/>
</dbReference>
<dbReference type="Pfam" id="PF00734">
    <property type="entry name" value="CBM_1"/>
    <property type="match status" value="1"/>
</dbReference>
<dbReference type="GO" id="GO:0071555">
    <property type="term" value="P:cell wall organization"/>
    <property type="evidence" value="ECO:0007669"/>
    <property type="project" value="UniProtKB-KW"/>
</dbReference>
<evidence type="ECO:0000256" key="11">
    <source>
        <dbReference type="ARBA" id="ARBA00023316"/>
    </source>
</evidence>
<evidence type="ECO:0000256" key="3">
    <source>
        <dbReference type="ARBA" id="ARBA00012736"/>
    </source>
</evidence>
<evidence type="ECO:0000256" key="10">
    <source>
        <dbReference type="ARBA" id="ARBA00023295"/>
    </source>
</evidence>
<comment type="function">
    <text evidence="13">Involved in maceration and soft-rotting of plant tissue. Hydrolyzes the 1,4-alpha glycosidic bonds of de-esterified pectate in the smooth region of the plant cell wall.</text>
</comment>
<dbReference type="InterPro" id="IPR012334">
    <property type="entry name" value="Pectin_lyas_fold"/>
</dbReference>
<dbReference type="SMART" id="SM00710">
    <property type="entry name" value="PbH1"/>
    <property type="match status" value="6"/>
</dbReference>
<protein>
    <recommendedName>
        <fullName evidence="3">endo-polygalacturonase</fullName>
        <ecNumber evidence="3">3.2.1.15</ecNumber>
    </recommendedName>
</protein>
<evidence type="ECO:0000256" key="9">
    <source>
        <dbReference type="ARBA" id="ARBA00023180"/>
    </source>
</evidence>
<comment type="caution">
    <text evidence="19">The sequence shown here is derived from an EMBL/GenBank/DDBJ whole genome shotgun (WGS) entry which is preliminary data.</text>
</comment>
<dbReference type="InterPro" id="IPR000743">
    <property type="entry name" value="Glyco_hydro_28"/>
</dbReference>
<evidence type="ECO:0000313" key="20">
    <source>
        <dbReference type="Proteomes" id="UP001365542"/>
    </source>
</evidence>
<evidence type="ECO:0000256" key="17">
    <source>
        <dbReference type="SAM" id="SignalP"/>
    </source>
</evidence>
<dbReference type="EMBL" id="JAVHJO010000003">
    <property type="protein sequence ID" value="KAK6541963.1"/>
    <property type="molecule type" value="Genomic_DNA"/>
</dbReference>
<dbReference type="PROSITE" id="PS00502">
    <property type="entry name" value="POLYGALACTURONASE"/>
    <property type="match status" value="1"/>
</dbReference>
<keyword evidence="4" id="KW-0964">Secreted</keyword>
<evidence type="ECO:0000256" key="7">
    <source>
        <dbReference type="ARBA" id="ARBA00022801"/>
    </source>
</evidence>
<evidence type="ECO:0000256" key="12">
    <source>
        <dbReference type="ARBA" id="ARBA00034074"/>
    </source>
</evidence>
<dbReference type="InterPro" id="IPR000254">
    <property type="entry name" value="CBD"/>
</dbReference>
<dbReference type="AlphaFoldDB" id="A0AAV9XJ38"/>
<evidence type="ECO:0000256" key="14">
    <source>
        <dbReference type="PROSITE-ProRule" id="PRU10052"/>
    </source>
</evidence>
<dbReference type="InterPro" id="IPR050434">
    <property type="entry name" value="Glycosyl_hydrlase_28"/>
</dbReference>
<evidence type="ECO:0000256" key="13">
    <source>
        <dbReference type="ARBA" id="ARBA00037707"/>
    </source>
</evidence>
<dbReference type="SUPFAM" id="SSF57180">
    <property type="entry name" value="Cellulose-binding domain"/>
    <property type="match status" value="1"/>
</dbReference>
<sequence length="438" mass="44198">MGLKKLTSAALLATLAAPVIAQQSIYGQCGGIGWTGPTSCVSGTTCQYGNDYYSQCLPGGAATTTTKTTTKATTTSTKTTTTSSKTTTTSTKTTTAAAGGTTCTASNISQVSSVVASCTNIVLSNIAVPGGQQLNLNSLKASTTVTFSGTTTFGYYSWTSPLILIGGTDFHITAASGAIIDGNGPAWWDGQGDGGQPKPGHFIQVTSAGTKSLIEKLTIKNYPNHCFTLGGTGLTLQNLNIDNSAGNAANSLSGGKAAAHNSDGFNCKAKNVLFQDITVNNQDDCIAVSSGAGNVTAQRMTCIGSHGLSIGSVGSSTTIDNVKFLDSTVKGGENGCRIKTVSGATGSTVSNVLFQNIALSGITDDGIIIDQAYDGTEGQPTNGVKITNVQFVNVTGTVASGAKDYYISCGSGSCSGITFSGVKVTGGKGDSCNYGSLC</sequence>
<keyword evidence="6" id="KW-0677">Repeat</keyword>
<evidence type="ECO:0000256" key="16">
    <source>
        <dbReference type="SAM" id="MobiDB-lite"/>
    </source>
</evidence>
<keyword evidence="7 15" id="KW-0378">Hydrolase</keyword>
<reference evidence="19 20" key="1">
    <citation type="submission" date="2019-10" db="EMBL/GenBank/DDBJ databases">
        <authorList>
            <person name="Palmer J.M."/>
        </authorList>
    </citation>
    <scope>NUCLEOTIDE SEQUENCE [LARGE SCALE GENOMIC DNA]</scope>
    <source>
        <strain evidence="19 20">TWF694</strain>
    </source>
</reference>
<keyword evidence="9" id="KW-0325">Glycoprotein</keyword>
<evidence type="ECO:0000256" key="2">
    <source>
        <dbReference type="ARBA" id="ARBA00008834"/>
    </source>
</evidence>
<feature type="signal peptide" evidence="17">
    <location>
        <begin position="1"/>
        <end position="21"/>
    </location>
</feature>
<dbReference type="GO" id="GO:0004650">
    <property type="term" value="F:polygalacturonase activity"/>
    <property type="evidence" value="ECO:0007669"/>
    <property type="project" value="UniProtKB-EC"/>
</dbReference>
<keyword evidence="8" id="KW-1015">Disulfide bond</keyword>
<feature type="domain" description="CBM1" evidence="18">
    <location>
        <begin position="21"/>
        <end position="57"/>
    </location>
</feature>
<name>A0AAV9XJ38_9PEZI</name>
<dbReference type="Gene3D" id="2.160.20.10">
    <property type="entry name" value="Single-stranded right-handed beta-helix, Pectin lyase-like"/>
    <property type="match status" value="1"/>
</dbReference>
<feature type="active site" evidence="14">
    <location>
        <position position="306"/>
    </location>
</feature>
<evidence type="ECO:0000313" key="19">
    <source>
        <dbReference type="EMBL" id="KAK6541963.1"/>
    </source>
</evidence>
<keyword evidence="5 17" id="KW-0732">Signal</keyword>
<dbReference type="PROSITE" id="PS00562">
    <property type="entry name" value="CBM1_1"/>
    <property type="match status" value="1"/>
</dbReference>
<accession>A0AAV9XJ38</accession>
<dbReference type="InterPro" id="IPR006626">
    <property type="entry name" value="PbH1"/>
</dbReference>
<comment type="similarity">
    <text evidence="2 15">Belongs to the glycosyl hydrolase 28 family.</text>
</comment>
<dbReference type="Pfam" id="PF00295">
    <property type="entry name" value="Glyco_hydro_28"/>
    <property type="match status" value="1"/>
</dbReference>
<evidence type="ECO:0000256" key="4">
    <source>
        <dbReference type="ARBA" id="ARBA00022525"/>
    </source>
</evidence>
<dbReference type="Proteomes" id="UP001365542">
    <property type="component" value="Unassembled WGS sequence"/>
</dbReference>
<dbReference type="GO" id="GO:0030248">
    <property type="term" value="F:cellulose binding"/>
    <property type="evidence" value="ECO:0007669"/>
    <property type="project" value="InterPro"/>
</dbReference>
<feature type="region of interest" description="Disordered" evidence="16">
    <location>
        <begin position="64"/>
        <end position="87"/>
    </location>
</feature>
<gene>
    <name evidence="19" type="ORF">TWF694_007736</name>
</gene>
<dbReference type="PANTHER" id="PTHR31884:SF9">
    <property type="entry name" value="ENDOPOLYGALACTURONASE D-RELATED"/>
    <property type="match status" value="1"/>
</dbReference>
<evidence type="ECO:0000256" key="15">
    <source>
        <dbReference type="RuleBase" id="RU361169"/>
    </source>
</evidence>
<dbReference type="GO" id="GO:0005576">
    <property type="term" value="C:extracellular region"/>
    <property type="evidence" value="ECO:0007669"/>
    <property type="project" value="UniProtKB-SubCell"/>
</dbReference>
<evidence type="ECO:0000259" key="18">
    <source>
        <dbReference type="PROSITE" id="PS51164"/>
    </source>
</evidence>
<dbReference type="InterPro" id="IPR035971">
    <property type="entry name" value="CBD_sf"/>
</dbReference>
<organism evidence="19 20">
    <name type="scientific">Orbilia ellipsospora</name>
    <dbReference type="NCBI Taxonomy" id="2528407"/>
    <lineage>
        <taxon>Eukaryota</taxon>
        <taxon>Fungi</taxon>
        <taxon>Dikarya</taxon>
        <taxon>Ascomycota</taxon>
        <taxon>Pezizomycotina</taxon>
        <taxon>Orbiliomycetes</taxon>
        <taxon>Orbiliales</taxon>
        <taxon>Orbiliaceae</taxon>
        <taxon>Orbilia</taxon>
    </lineage>
</organism>
<keyword evidence="10 15" id="KW-0326">Glycosidase</keyword>
<comment type="subcellular location">
    <subcellularLocation>
        <location evidence="1">Secreted</location>
    </subcellularLocation>
</comment>
<comment type="catalytic activity">
    <reaction evidence="12">
        <text>(1,4-alpha-D-galacturonosyl)n+m + H2O = (1,4-alpha-D-galacturonosyl)n + (1,4-alpha-D-galacturonosyl)m.</text>
        <dbReference type="EC" id="3.2.1.15"/>
    </reaction>
</comment>